<evidence type="ECO:0000313" key="3">
    <source>
        <dbReference type="Proteomes" id="UP000033710"/>
    </source>
</evidence>
<reference evidence="2 3" key="2">
    <citation type="journal article" date="2015" name="Eukaryot. Cell">
        <title>Asexual propagation of a virulent clone complex in a human and feline outbreak of sporotrichosis.</title>
        <authorList>
            <person name="Teixeira Mde M."/>
            <person name="Rodrigues A.M."/>
            <person name="Tsui C.K."/>
            <person name="de Almeida L.G."/>
            <person name="Van Diepeningen A.D."/>
            <person name="van den Ende B.G."/>
            <person name="Fernandes G.F."/>
            <person name="Kano R."/>
            <person name="Hamelin R.C."/>
            <person name="Lopes-Bezerra L.M."/>
            <person name="Vasconcelos A.T."/>
            <person name="de Hoog S."/>
            <person name="de Camargo Z.P."/>
            <person name="Felipe M.S."/>
        </authorList>
    </citation>
    <scope>NUCLEOTIDE SEQUENCE [LARGE SCALE GENOMIC DNA]</scope>
    <source>
        <strain evidence="2 3">1099-18</strain>
    </source>
</reference>
<dbReference type="GeneID" id="27665828"/>
<gene>
    <name evidence="2" type="ORF">SPSK_03717</name>
</gene>
<comment type="caution">
    <text evidence="2">The sequence shown here is derived from an EMBL/GenBank/DDBJ whole genome shotgun (WGS) entry which is preliminary data.</text>
</comment>
<dbReference type="RefSeq" id="XP_016584828.1">
    <property type="nucleotide sequence ID" value="XM_016730551.1"/>
</dbReference>
<dbReference type="KEGG" id="ssck:SPSK_03717"/>
<accession>A0A0F2LXG2</accession>
<dbReference type="EMBL" id="AXCR01000010">
    <property type="protein sequence ID" value="KJR82152.1"/>
    <property type="molecule type" value="Genomic_DNA"/>
</dbReference>
<evidence type="ECO:0000313" key="2">
    <source>
        <dbReference type="EMBL" id="KJR82152.1"/>
    </source>
</evidence>
<reference evidence="2 3" key="1">
    <citation type="journal article" date="2014" name="BMC Genomics">
        <title>Comparative genomics of the major fungal agents of human and animal Sporotrichosis: Sporothrix schenckii and Sporothrix brasiliensis.</title>
        <authorList>
            <person name="Teixeira M.M."/>
            <person name="de Almeida L.G."/>
            <person name="Kubitschek-Barreira P."/>
            <person name="Alves F.L."/>
            <person name="Kioshima E.S."/>
            <person name="Abadio A.K."/>
            <person name="Fernandes L."/>
            <person name="Derengowski L.S."/>
            <person name="Ferreira K.S."/>
            <person name="Souza R.C."/>
            <person name="Ruiz J.C."/>
            <person name="de Andrade N.C."/>
            <person name="Paes H.C."/>
            <person name="Nicola A.M."/>
            <person name="Albuquerque P."/>
            <person name="Gerber A.L."/>
            <person name="Martins V.P."/>
            <person name="Peconick L.D."/>
            <person name="Neto A.V."/>
            <person name="Chaucanez C.B."/>
            <person name="Silva P.A."/>
            <person name="Cunha O.L."/>
            <person name="de Oliveira F.F."/>
            <person name="dos Santos T.C."/>
            <person name="Barros A.L."/>
            <person name="Soares M.A."/>
            <person name="de Oliveira L.M."/>
            <person name="Marini M.M."/>
            <person name="Villalobos-Duno H."/>
            <person name="Cunha M.M."/>
            <person name="de Hoog S."/>
            <person name="da Silveira J.F."/>
            <person name="Henrissat B."/>
            <person name="Nino-Vega G.A."/>
            <person name="Cisalpino P.S."/>
            <person name="Mora-Montes H.M."/>
            <person name="Almeida S.R."/>
            <person name="Stajich J.E."/>
            <person name="Lopes-Bezerra L.M."/>
            <person name="Vasconcelos A.T."/>
            <person name="Felipe M.S."/>
        </authorList>
    </citation>
    <scope>NUCLEOTIDE SEQUENCE [LARGE SCALE GENOMIC DNA]</scope>
    <source>
        <strain evidence="2 3">1099-18</strain>
    </source>
</reference>
<dbReference type="VEuPathDB" id="FungiDB:SPSK_03717"/>
<protein>
    <submittedName>
        <fullName evidence="2">Uncharacterized protein</fullName>
    </submittedName>
</protein>
<dbReference type="Proteomes" id="UP000033710">
    <property type="component" value="Unassembled WGS sequence"/>
</dbReference>
<evidence type="ECO:0000256" key="1">
    <source>
        <dbReference type="SAM" id="MobiDB-lite"/>
    </source>
</evidence>
<proteinExistence type="predicted"/>
<organism evidence="2 3">
    <name type="scientific">Sporothrix schenckii 1099-18</name>
    <dbReference type="NCBI Taxonomy" id="1397361"/>
    <lineage>
        <taxon>Eukaryota</taxon>
        <taxon>Fungi</taxon>
        <taxon>Dikarya</taxon>
        <taxon>Ascomycota</taxon>
        <taxon>Pezizomycotina</taxon>
        <taxon>Sordariomycetes</taxon>
        <taxon>Sordariomycetidae</taxon>
        <taxon>Ophiostomatales</taxon>
        <taxon>Ophiostomataceae</taxon>
        <taxon>Sporothrix</taxon>
    </lineage>
</organism>
<feature type="region of interest" description="Disordered" evidence="1">
    <location>
        <begin position="1"/>
        <end position="71"/>
    </location>
</feature>
<sequence>MKHAEEQPPPVRAKQRRLGRNARDDQDGDDTTYKSLASQPRFMRTPPGGPVHARYRSSDHNHIVPGHRRQSAAIPLQSSLAWTDTMSAQSHTHMVVHASQ</sequence>
<dbReference type="AlphaFoldDB" id="A0A0F2LXG2"/>
<name>A0A0F2LXG2_SPOSC</name>